<dbReference type="AlphaFoldDB" id="A0ABD3HVQ4"/>
<feature type="signal peptide" evidence="13">
    <location>
        <begin position="1"/>
        <end position="27"/>
    </location>
</feature>
<keyword evidence="3 13" id="KW-0575">Peroxidase</keyword>
<dbReference type="EC" id="1.11.1.7" evidence="13"/>
<comment type="function">
    <text evidence="13">Removal of H(2)O(2), oxidation of toxic reductants, biosynthesis and degradation of lignin, suberization, auxin catabolism, response to environmental stresses such as wounding, pathogen attack and oxidative stress.</text>
</comment>
<evidence type="ECO:0000256" key="8">
    <source>
        <dbReference type="ARBA" id="ARBA00023157"/>
    </source>
</evidence>
<comment type="similarity">
    <text evidence="13">Belongs to the peroxidase family. Classical plant (class III) peroxidase subfamily.</text>
</comment>
<dbReference type="PROSITE" id="PS00435">
    <property type="entry name" value="PEROXIDASE_1"/>
    <property type="match status" value="1"/>
</dbReference>
<feature type="site" description="Transition state stabilizer" evidence="11">
    <location>
        <position position="65"/>
    </location>
</feature>
<comment type="similarity">
    <text evidence="2">Belongs to the peroxidase family. Ascorbate peroxidase subfamily.</text>
</comment>
<evidence type="ECO:0000256" key="12">
    <source>
        <dbReference type="PIRSR" id="PIRSR600823-5"/>
    </source>
</evidence>
<feature type="binding site" description="axial binding residue" evidence="10">
    <location>
        <position position="195"/>
    </location>
    <ligand>
        <name>heme b</name>
        <dbReference type="ChEBI" id="CHEBI:60344"/>
    </ligand>
    <ligandPart>
        <name>Fe</name>
        <dbReference type="ChEBI" id="CHEBI:18248"/>
    </ligandPart>
</feature>
<accession>A0ABD3HVQ4</accession>
<feature type="active site" description="Proton acceptor" evidence="9">
    <location>
        <position position="69"/>
    </location>
</feature>
<evidence type="ECO:0000313" key="16">
    <source>
        <dbReference type="Proteomes" id="UP001633002"/>
    </source>
</evidence>
<dbReference type="CDD" id="cd00693">
    <property type="entry name" value="secretory_peroxidase"/>
    <property type="match status" value="1"/>
</dbReference>
<comment type="caution">
    <text evidence="15">The sequence shown here is derived from an EMBL/GenBank/DDBJ whole genome shotgun (WGS) entry which is preliminary data.</text>
</comment>
<comment type="cofactor">
    <cofactor evidence="10 13">
        <name>heme b</name>
        <dbReference type="ChEBI" id="CHEBI:60344"/>
    </cofactor>
    <text evidence="10 13">Binds 1 heme b (iron(II)-protoporphyrin IX) group per subunit.</text>
</comment>
<evidence type="ECO:0000256" key="9">
    <source>
        <dbReference type="PIRSR" id="PIRSR600823-1"/>
    </source>
</evidence>
<feature type="disulfide bond" evidence="12">
    <location>
        <begin position="38"/>
        <end position="117"/>
    </location>
</feature>
<evidence type="ECO:0000256" key="11">
    <source>
        <dbReference type="PIRSR" id="PIRSR600823-4"/>
    </source>
</evidence>
<keyword evidence="4 13" id="KW-0349">Heme</keyword>
<keyword evidence="10 13" id="KW-0106">Calcium</keyword>
<feature type="disulfide bond" evidence="12">
    <location>
        <begin position="202"/>
        <end position="235"/>
    </location>
</feature>
<dbReference type="PRINTS" id="PR00461">
    <property type="entry name" value="PLPEROXIDASE"/>
</dbReference>
<keyword evidence="7 10" id="KW-0408">Iron</keyword>
<dbReference type="InterPro" id="IPR033905">
    <property type="entry name" value="Secretory_peroxidase"/>
</dbReference>
<feature type="binding site" evidence="10">
    <location>
        <position position="196"/>
    </location>
    <ligand>
        <name>Ca(2+)</name>
        <dbReference type="ChEBI" id="CHEBI:29108"/>
        <label>2</label>
    </ligand>
</feature>
<dbReference type="SUPFAM" id="SSF48113">
    <property type="entry name" value="Heme-dependent peroxidases"/>
    <property type="match status" value="1"/>
</dbReference>
<dbReference type="Proteomes" id="UP001633002">
    <property type="component" value="Unassembled WGS sequence"/>
</dbReference>
<dbReference type="EMBL" id="JBJQOH010000003">
    <property type="protein sequence ID" value="KAL3694392.1"/>
    <property type="molecule type" value="Genomic_DNA"/>
</dbReference>
<dbReference type="InterPro" id="IPR010255">
    <property type="entry name" value="Haem_peroxidase_sf"/>
</dbReference>
<evidence type="ECO:0000259" key="14">
    <source>
        <dbReference type="PROSITE" id="PS50873"/>
    </source>
</evidence>
<evidence type="ECO:0000256" key="6">
    <source>
        <dbReference type="ARBA" id="ARBA00023002"/>
    </source>
</evidence>
<feature type="binding site" evidence="10">
    <location>
        <position position="90"/>
    </location>
    <ligand>
        <name>Ca(2+)</name>
        <dbReference type="ChEBI" id="CHEBI:29108"/>
        <label>1</label>
    </ligand>
</feature>
<comment type="catalytic activity">
    <reaction evidence="1 13">
        <text>2 a phenolic donor + H2O2 = 2 a phenolic radical donor + 2 H2O</text>
        <dbReference type="Rhea" id="RHEA:56136"/>
        <dbReference type="ChEBI" id="CHEBI:15377"/>
        <dbReference type="ChEBI" id="CHEBI:16240"/>
        <dbReference type="ChEBI" id="CHEBI:139520"/>
        <dbReference type="ChEBI" id="CHEBI:139521"/>
        <dbReference type="EC" id="1.11.1.7"/>
    </reaction>
</comment>
<dbReference type="GO" id="GO:0140825">
    <property type="term" value="F:lactoperoxidase activity"/>
    <property type="evidence" value="ECO:0007669"/>
    <property type="project" value="UniProtKB-EC"/>
</dbReference>
<dbReference type="PANTHER" id="PTHR31517:SF84">
    <property type="entry name" value="PEROXIDASE"/>
    <property type="match status" value="1"/>
</dbReference>
<dbReference type="GO" id="GO:0006979">
    <property type="term" value="P:response to oxidative stress"/>
    <property type="evidence" value="ECO:0007669"/>
    <property type="project" value="UniProtKB-UniRule"/>
</dbReference>
<comment type="cofactor">
    <cofactor evidence="10 13">
        <name>Ca(2+)</name>
        <dbReference type="ChEBI" id="CHEBI:29108"/>
    </cofactor>
    <text evidence="10 13">Binds 2 calcium ions per subunit.</text>
</comment>
<keyword evidence="13" id="KW-0376">Hydrogen peroxide</keyword>
<sequence>MKSSVSMRRCICIVGFVLAACVISSRAQLSESFYSNTCPQIFPVVQGMVDQFVAADRSIAGGFLRLQFHDCFVRGCEASVLLRSPIRAAEMDAPPNAGSLRGVDEIDRVKAALEQVCPGVVSCADIITLVTRDAVAAVGGPSWQVLFGRRDGLVSSAIEANLNLATPADPFPVLVQRFGRLGLSVQDLVVLSGAHTFGRSHCIRVMGRLYNFLGLPGLTDPTMDPTFAGTLKIMCPSNQPQGTNVVPLDSTSDTFDTAYFSDLLANRGLFGSDSTLVSNPTSLAIINEAVLQPEAFFRNFSASMVRMGSIGVLTGSAGEVRLNCGRRNQG</sequence>
<dbReference type="GO" id="GO:0046872">
    <property type="term" value="F:metal ion binding"/>
    <property type="evidence" value="ECO:0007669"/>
    <property type="project" value="UniProtKB-UniRule"/>
</dbReference>
<evidence type="ECO:0000256" key="5">
    <source>
        <dbReference type="ARBA" id="ARBA00022723"/>
    </source>
</evidence>
<feature type="binding site" evidence="10">
    <location>
        <position position="70"/>
    </location>
    <ligand>
        <name>Ca(2+)</name>
        <dbReference type="ChEBI" id="CHEBI:29108"/>
        <label>1</label>
    </ligand>
</feature>
<evidence type="ECO:0000313" key="15">
    <source>
        <dbReference type="EMBL" id="KAL3694392.1"/>
    </source>
</evidence>
<feature type="binding site" evidence="10">
    <location>
        <position position="249"/>
    </location>
    <ligand>
        <name>Ca(2+)</name>
        <dbReference type="ChEBI" id="CHEBI:29108"/>
        <label>2</label>
    </ligand>
</feature>
<dbReference type="Gene3D" id="1.10.420.10">
    <property type="entry name" value="Peroxidase, domain 2"/>
    <property type="match status" value="1"/>
</dbReference>
<dbReference type="Gene3D" id="1.10.520.10">
    <property type="match status" value="1"/>
</dbReference>
<proteinExistence type="inferred from homology"/>
<comment type="subcellular location">
    <subcellularLocation>
        <location evidence="13">Secreted</location>
    </subcellularLocation>
</comment>
<keyword evidence="16" id="KW-1185">Reference proteome</keyword>
<dbReference type="InterPro" id="IPR019794">
    <property type="entry name" value="Peroxidases_AS"/>
</dbReference>
<keyword evidence="8 12" id="KW-1015">Disulfide bond</keyword>
<evidence type="ECO:0000256" key="10">
    <source>
        <dbReference type="PIRSR" id="PIRSR600823-3"/>
    </source>
</evidence>
<dbReference type="InterPro" id="IPR000823">
    <property type="entry name" value="Peroxidase_pln"/>
</dbReference>
<dbReference type="GO" id="GO:0020037">
    <property type="term" value="F:heme binding"/>
    <property type="evidence" value="ECO:0007669"/>
    <property type="project" value="UniProtKB-UniRule"/>
</dbReference>
<dbReference type="PRINTS" id="PR00458">
    <property type="entry name" value="PEROXIDASE"/>
</dbReference>
<evidence type="ECO:0000256" key="2">
    <source>
        <dbReference type="ARBA" id="ARBA00006873"/>
    </source>
</evidence>
<keyword evidence="13" id="KW-0732">Signal</keyword>
<gene>
    <name evidence="15" type="ORF">R1sor_008043</name>
</gene>
<feature type="binding site" evidence="10">
    <location>
        <position position="79"/>
    </location>
    <ligand>
        <name>Ca(2+)</name>
        <dbReference type="ChEBI" id="CHEBI:29108"/>
        <label>1</label>
    </ligand>
</feature>
<feature type="disulfide bond" evidence="12">
    <location>
        <begin position="71"/>
        <end position="76"/>
    </location>
</feature>
<name>A0ABD3HVQ4_9MARC</name>
<organism evidence="15 16">
    <name type="scientific">Riccia sorocarpa</name>
    <dbReference type="NCBI Taxonomy" id="122646"/>
    <lineage>
        <taxon>Eukaryota</taxon>
        <taxon>Viridiplantae</taxon>
        <taxon>Streptophyta</taxon>
        <taxon>Embryophyta</taxon>
        <taxon>Marchantiophyta</taxon>
        <taxon>Marchantiopsida</taxon>
        <taxon>Marchantiidae</taxon>
        <taxon>Marchantiales</taxon>
        <taxon>Ricciaceae</taxon>
        <taxon>Riccia</taxon>
    </lineage>
</organism>
<protein>
    <recommendedName>
        <fullName evidence="13">Peroxidase</fullName>
        <ecNumber evidence="13">1.11.1.7</ecNumber>
    </recommendedName>
</protein>
<feature type="chain" id="PRO_5044534037" description="Peroxidase" evidence="13">
    <location>
        <begin position="28"/>
        <end position="330"/>
    </location>
</feature>
<feature type="disulfide bond" evidence="12">
    <location>
        <begin position="123"/>
        <end position="324"/>
    </location>
</feature>
<evidence type="ECO:0000256" key="3">
    <source>
        <dbReference type="ARBA" id="ARBA00022559"/>
    </source>
</evidence>
<reference evidence="15 16" key="1">
    <citation type="submission" date="2024-09" db="EMBL/GenBank/DDBJ databases">
        <title>Chromosome-scale assembly of Riccia sorocarpa.</title>
        <authorList>
            <person name="Paukszto L."/>
        </authorList>
    </citation>
    <scope>NUCLEOTIDE SEQUENCE [LARGE SCALE GENOMIC DNA]</scope>
    <source>
        <strain evidence="15">LP-2024</strain>
        <tissue evidence="15">Aerial parts of the thallus</tissue>
    </source>
</reference>
<evidence type="ECO:0000256" key="7">
    <source>
        <dbReference type="ARBA" id="ARBA00023004"/>
    </source>
</evidence>
<dbReference type="GO" id="GO:0005576">
    <property type="term" value="C:extracellular region"/>
    <property type="evidence" value="ECO:0007669"/>
    <property type="project" value="UniProtKB-SubCell"/>
</dbReference>
<keyword evidence="13" id="KW-0964">Secreted</keyword>
<evidence type="ECO:0000256" key="1">
    <source>
        <dbReference type="ARBA" id="ARBA00000189"/>
    </source>
</evidence>
<keyword evidence="6 13" id="KW-0560">Oxidoreductase</keyword>
<feature type="binding site" evidence="10">
    <location>
        <position position="75"/>
    </location>
    <ligand>
        <name>Ca(2+)</name>
        <dbReference type="ChEBI" id="CHEBI:29108"/>
        <label>1</label>
    </ligand>
</feature>
<evidence type="ECO:0000256" key="4">
    <source>
        <dbReference type="ARBA" id="ARBA00022617"/>
    </source>
</evidence>
<dbReference type="PROSITE" id="PS50873">
    <property type="entry name" value="PEROXIDASE_4"/>
    <property type="match status" value="1"/>
</dbReference>
<dbReference type="PROSITE" id="PS00436">
    <property type="entry name" value="PEROXIDASE_2"/>
    <property type="match status" value="1"/>
</dbReference>
<dbReference type="GO" id="GO:0042744">
    <property type="term" value="P:hydrogen peroxide catabolic process"/>
    <property type="evidence" value="ECO:0007669"/>
    <property type="project" value="UniProtKB-KW"/>
</dbReference>
<feature type="binding site" evidence="10">
    <location>
        <position position="73"/>
    </location>
    <ligand>
        <name>Ca(2+)</name>
        <dbReference type="ChEBI" id="CHEBI:29108"/>
        <label>1</label>
    </ligand>
</feature>
<dbReference type="InterPro" id="IPR002016">
    <property type="entry name" value="Haem_peroxidase"/>
</dbReference>
<dbReference type="PROSITE" id="PS51257">
    <property type="entry name" value="PROKAR_LIPOPROTEIN"/>
    <property type="match status" value="1"/>
</dbReference>
<dbReference type="FunFam" id="1.10.420.10:FF:000001">
    <property type="entry name" value="Peroxidase"/>
    <property type="match status" value="1"/>
</dbReference>
<dbReference type="Pfam" id="PF00141">
    <property type="entry name" value="peroxidase"/>
    <property type="match status" value="1"/>
</dbReference>
<dbReference type="PANTHER" id="PTHR31517">
    <property type="match status" value="1"/>
</dbReference>
<feature type="domain" description="Plant heme peroxidase family profile" evidence="14">
    <location>
        <begin position="28"/>
        <end position="328"/>
    </location>
</feature>
<keyword evidence="5 10" id="KW-0479">Metal-binding</keyword>
<dbReference type="InterPro" id="IPR019793">
    <property type="entry name" value="Peroxidases_heam-ligand_BS"/>
</dbReference>
<evidence type="ECO:0000256" key="13">
    <source>
        <dbReference type="RuleBase" id="RU362060"/>
    </source>
</evidence>
<feature type="binding site" evidence="10">
    <location>
        <position position="256"/>
    </location>
    <ligand>
        <name>Ca(2+)</name>
        <dbReference type="ChEBI" id="CHEBI:29108"/>
        <label>2</label>
    </ligand>
</feature>